<dbReference type="AlphaFoldDB" id="A0A1Q5PL32"/>
<dbReference type="RefSeq" id="WP_075361913.1">
    <property type="nucleotide sequence ID" value="NZ_MPDM01000007.1"/>
</dbReference>
<reference evidence="3" key="1">
    <citation type="submission" date="2016-11" db="EMBL/GenBank/DDBJ databases">
        <title>Actinomyces gypaetusis sp. nov. isolated from Gypaetus barbatus in Qinghai Tibet Plateau China.</title>
        <authorList>
            <person name="Meng X."/>
        </authorList>
    </citation>
    <scope>NUCLEOTIDE SEQUENCE [LARGE SCALE GENOMIC DNA]</scope>
    <source>
        <strain evidence="3">DSM 15383</strain>
    </source>
</reference>
<name>A0A1Q5PL32_9ACTO</name>
<feature type="transmembrane region" description="Helical" evidence="1">
    <location>
        <begin position="12"/>
        <end position="29"/>
    </location>
</feature>
<evidence type="ECO:0000313" key="2">
    <source>
        <dbReference type="EMBL" id="OKL47342.1"/>
    </source>
</evidence>
<comment type="caution">
    <text evidence="2">The sequence shown here is derived from an EMBL/GenBank/DDBJ whole genome shotgun (WGS) entry which is preliminary data.</text>
</comment>
<keyword evidence="3" id="KW-1185">Reference proteome</keyword>
<protein>
    <submittedName>
        <fullName evidence="2">Uncharacterized protein</fullName>
    </submittedName>
</protein>
<feature type="transmembrane region" description="Helical" evidence="1">
    <location>
        <begin position="68"/>
        <end position="86"/>
    </location>
</feature>
<sequence>MKTPTRDSVVRLVLVFSFYLLAPLLPSLIDYFTQDIYLVSSWTIMILLLGHPAFTFAISLWDGIVKGFGWWWVIAPPLLLLPSVFIFYNESALIYCLFVAIAGTMGSGVGLLLRSSK</sequence>
<dbReference type="OrthoDB" id="3267889at2"/>
<evidence type="ECO:0000256" key="1">
    <source>
        <dbReference type="SAM" id="Phobius"/>
    </source>
</evidence>
<keyword evidence="1" id="KW-1133">Transmembrane helix</keyword>
<proteinExistence type="predicted"/>
<keyword evidence="1" id="KW-0812">Transmembrane</keyword>
<organism evidence="2 3">
    <name type="scientific">Boudabousia marimammalium</name>
    <dbReference type="NCBI Taxonomy" id="156892"/>
    <lineage>
        <taxon>Bacteria</taxon>
        <taxon>Bacillati</taxon>
        <taxon>Actinomycetota</taxon>
        <taxon>Actinomycetes</taxon>
        <taxon>Actinomycetales</taxon>
        <taxon>Actinomycetaceae</taxon>
        <taxon>Boudabousia</taxon>
    </lineage>
</organism>
<keyword evidence="1" id="KW-0472">Membrane</keyword>
<feature type="transmembrane region" description="Helical" evidence="1">
    <location>
        <begin position="41"/>
        <end position="61"/>
    </location>
</feature>
<gene>
    <name evidence="2" type="ORF">BM477_06650</name>
</gene>
<dbReference type="Proteomes" id="UP000186465">
    <property type="component" value="Unassembled WGS sequence"/>
</dbReference>
<accession>A0A1Q5PL32</accession>
<dbReference type="EMBL" id="MPDM01000007">
    <property type="protein sequence ID" value="OKL47342.1"/>
    <property type="molecule type" value="Genomic_DNA"/>
</dbReference>
<feature type="transmembrane region" description="Helical" evidence="1">
    <location>
        <begin position="92"/>
        <end position="113"/>
    </location>
</feature>
<evidence type="ECO:0000313" key="3">
    <source>
        <dbReference type="Proteomes" id="UP000186465"/>
    </source>
</evidence>